<evidence type="ECO:0000313" key="1">
    <source>
        <dbReference type="EMBL" id="KAI0057416.1"/>
    </source>
</evidence>
<organism evidence="1 2">
    <name type="scientific">Artomyces pyxidatus</name>
    <dbReference type="NCBI Taxonomy" id="48021"/>
    <lineage>
        <taxon>Eukaryota</taxon>
        <taxon>Fungi</taxon>
        <taxon>Dikarya</taxon>
        <taxon>Basidiomycota</taxon>
        <taxon>Agaricomycotina</taxon>
        <taxon>Agaricomycetes</taxon>
        <taxon>Russulales</taxon>
        <taxon>Auriscalpiaceae</taxon>
        <taxon>Artomyces</taxon>
    </lineage>
</organism>
<comment type="caution">
    <text evidence="1">The sequence shown here is derived from an EMBL/GenBank/DDBJ whole genome shotgun (WGS) entry which is preliminary data.</text>
</comment>
<evidence type="ECO:0000313" key="2">
    <source>
        <dbReference type="Proteomes" id="UP000814140"/>
    </source>
</evidence>
<keyword evidence="2" id="KW-1185">Reference proteome</keyword>
<reference evidence="1" key="1">
    <citation type="submission" date="2021-03" db="EMBL/GenBank/DDBJ databases">
        <authorList>
            <consortium name="DOE Joint Genome Institute"/>
            <person name="Ahrendt S."/>
            <person name="Looney B.P."/>
            <person name="Miyauchi S."/>
            <person name="Morin E."/>
            <person name="Drula E."/>
            <person name="Courty P.E."/>
            <person name="Chicoki N."/>
            <person name="Fauchery L."/>
            <person name="Kohler A."/>
            <person name="Kuo A."/>
            <person name="Labutti K."/>
            <person name="Pangilinan J."/>
            <person name="Lipzen A."/>
            <person name="Riley R."/>
            <person name="Andreopoulos W."/>
            <person name="He G."/>
            <person name="Johnson J."/>
            <person name="Barry K.W."/>
            <person name="Grigoriev I.V."/>
            <person name="Nagy L."/>
            <person name="Hibbett D."/>
            <person name="Henrissat B."/>
            <person name="Matheny P.B."/>
            <person name="Labbe J."/>
            <person name="Martin F."/>
        </authorList>
    </citation>
    <scope>NUCLEOTIDE SEQUENCE</scope>
    <source>
        <strain evidence="1">HHB10654</strain>
    </source>
</reference>
<dbReference type="Proteomes" id="UP000814140">
    <property type="component" value="Unassembled WGS sequence"/>
</dbReference>
<gene>
    <name evidence="1" type="ORF">BV25DRAFT_1426175</name>
</gene>
<sequence>MWEVECPVCHDAIVIDNIRSLPCGHACCLTCIERWVTALKEKGEDSQCPVCRTQFFENDIRRIYITPVFSGEGAGVVQTEGQGEDEVYVKEARYIAKKLGKMGPDTGAGSVQNAVEMIGRVAVAPSERAQSILWAAVRGFWERLVPMFEEREDLLGIRDLYEVLKDSTQTKIDELQREVARQRDVAAENMGHFKSAKAEIKSLKKMNTDLQTAIHQAENADKAEYEGLRQEVSSYQGMLAQLKLAERRLKADLKALKQKTKQQELEIQQLRSTGYMPEEESQSLYVEPPPAAESSTRHVLDVYGEDRRSPKRRKVVASNTDTIELDDFASEPSYPAHAGSSSPPASPSPPDRTRRERPSHKAPPPRSPSAALPPPKPAAAVRPRFHSEWTMGQQPPKPIARADSGVLPFAVDARGRPSVLCQAAPRQRVKLKKQ</sequence>
<protein>
    <submittedName>
        <fullName evidence="1">Uncharacterized protein</fullName>
    </submittedName>
</protein>
<reference evidence="1" key="2">
    <citation type="journal article" date="2022" name="New Phytol.">
        <title>Evolutionary transition to the ectomycorrhizal habit in the genomes of a hyperdiverse lineage of mushroom-forming fungi.</title>
        <authorList>
            <person name="Looney B."/>
            <person name="Miyauchi S."/>
            <person name="Morin E."/>
            <person name="Drula E."/>
            <person name="Courty P.E."/>
            <person name="Kohler A."/>
            <person name="Kuo A."/>
            <person name="LaButti K."/>
            <person name="Pangilinan J."/>
            <person name="Lipzen A."/>
            <person name="Riley R."/>
            <person name="Andreopoulos W."/>
            <person name="He G."/>
            <person name="Johnson J."/>
            <person name="Nolan M."/>
            <person name="Tritt A."/>
            <person name="Barry K.W."/>
            <person name="Grigoriev I.V."/>
            <person name="Nagy L.G."/>
            <person name="Hibbett D."/>
            <person name="Henrissat B."/>
            <person name="Matheny P.B."/>
            <person name="Labbe J."/>
            <person name="Martin F.M."/>
        </authorList>
    </citation>
    <scope>NUCLEOTIDE SEQUENCE</scope>
    <source>
        <strain evidence="1">HHB10654</strain>
    </source>
</reference>
<proteinExistence type="predicted"/>
<dbReference type="EMBL" id="MU277247">
    <property type="protein sequence ID" value="KAI0057416.1"/>
    <property type="molecule type" value="Genomic_DNA"/>
</dbReference>
<accession>A0ACB8SNE9</accession>
<name>A0ACB8SNE9_9AGAM</name>